<reference evidence="1 2" key="1">
    <citation type="submission" date="2024-06" db="EMBL/GenBank/DDBJ databases">
        <title>Genomic Encyclopedia of Type Strains, Phase IV (KMG-IV): sequencing the most valuable type-strain genomes for metagenomic binning, comparative biology and taxonomic classification.</title>
        <authorList>
            <person name="Goeker M."/>
        </authorList>
    </citation>
    <scope>NUCLEOTIDE SEQUENCE [LARGE SCALE GENOMIC DNA]</scope>
    <source>
        <strain evidence="1 2">DSM 29388</strain>
    </source>
</reference>
<keyword evidence="2" id="KW-1185">Reference proteome</keyword>
<evidence type="ECO:0008006" key="3">
    <source>
        <dbReference type="Google" id="ProtNLM"/>
    </source>
</evidence>
<gene>
    <name evidence="1" type="ORF">ABID46_000252</name>
</gene>
<sequence length="237" mass="28372">MNNYYNELSQLSILEQEINRFATSLQNKKAGCFIHRFEELLNVLPNEFRNQVNFRNKIQDYIKKSNYEKDVKDYVLQVFLSFFEPIEIKVPNSLKNVVEENESYNKAMIEGYLNFEKAMIEHHKEISYTSPPETDKPDEVTKELHNHIFKGNAFEVFEKYHNNKSLAENSRTDLNLLFQLFKNDNLFVETVELKHYIQWLNKTYGYGLTELKKVDINSRPNIQRTNDYKEYKRTTLK</sequence>
<evidence type="ECO:0000313" key="2">
    <source>
        <dbReference type="Proteomes" id="UP001549146"/>
    </source>
</evidence>
<dbReference type="Proteomes" id="UP001549146">
    <property type="component" value="Unassembled WGS sequence"/>
</dbReference>
<name>A0ABV2LQ53_9FLAO</name>
<accession>A0ABV2LQ53</accession>
<dbReference type="EMBL" id="JBEPMO010000001">
    <property type="protein sequence ID" value="MET3730700.1"/>
    <property type="molecule type" value="Genomic_DNA"/>
</dbReference>
<organism evidence="1 2">
    <name type="scientific">Moheibacter stercoris</name>
    <dbReference type="NCBI Taxonomy" id="1628251"/>
    <lineage>
        <taxon>Bacteria</taxon>
        <taxon>Pseudomonadati</taxon>
        <taxon>Bacteroidota</taxon>
        <taxon>Flavobacteriia</taxon>
        <taxon>Flavobacteriales</taxon>
        <taxon>Weeksellaceae</taxon>
        <taxon>Moheibacter</taxon>
    </lineage>
</organism>
<protein>
    <recommendedName>
        <fullName evidence="3">DNA phosphorothioation-dependent restriction protein DptG</fullName>
    </recommendedName>
</protein>
<dbReference type="RefSeq" id="WP_354506007.1">
    <property type="nucleotide sequence ID" value="NZ_JBEPMO010000001.1"/>
</dbReference>
<comment type="caution">
    <text evidence="1">The sequence shown here is derived from an EMBL/GenBank/DDBJ whole genome shotgun (WGS) entry which is preliminary data.</text>
</comment>
<proteinExistence type="predicted"/>
<evidence type="ECO:0000313" key="1">
    <source>
        <dbReference type="EMBL" id="MET3730700.1"/>
    </source>
</evidence>